<evidence type="ECO:0000313" key="5">
    <source>
        <dbReference type="Proteomes" id="UP000190229"/>
    </source>
</evidence>
<dbReference type="AlphaFoldDB" id="A0A162U370"/>
<dbReference type="Proteomes" id="UP000190229">
    <property type="component" value="Unassembled WGS sequence"/>
</dbReference>
<evidence type="ECO:0000313" key="4">
    <source>
        <dbReference type="Proteomes" id="UP000077421"/>
    </source>
</evidence>
<reference evidence="3 5" key="2">
    <citation type="submission" date="2017-02" db="EMBL/GenBank/DDBJ databases">
        <title>Draft genome of Acidibacillus ferrooxidans Huett2.</title>
        <authorList>
            <person name="Schopf S."/>
        </authorList>
    </citation>
    <scope>NUCLEOTIDE SEQUENCE [LARGE SCALE GENOMIC DNA]</scope>
    <source>
        <strain evidence="3 5">Huett2</strain>
    </source>
</reference>
<dbReference type="EMBL" id="LSUQ01000003">
    <property type="protein sequence ID" value="OAG95154.1"/>
    <property type="molecule type" value="Genomic_DNA"/>
</dbReference>
<keyword evidence="1" id="KW-0472">Membrane</keyword>
<reference evidence="2 4" key="1">
    <citation type="submission" date="2016-02" db="EMBL/GenBank/DDBJ databases">
        <title>Draft genome sequence of Acidibacillus ferrooxidans SLC66.</title>
        <authorList>
            <person name="Oliveira G."/>
            <person name="Nancucheo I."/>
            <person name="Dall'Agnol H."/>
            <person name="Johnson B."/>
            <person name="Oliveira R."/>
            <person name="Nunes G.L."/>
            <person name="Tzotzos G."/>
            <person name="Orellana S.C."/>
            <person name="Salim A.C."/>
            <person name="Araujo F.M."/>
        </authorList>
    </citation>
    <scope>NUCLEOTIDE SEQUENCE [LARGE SCALE GENOMIC DNA]</scope>
    <source>
        <strain evidence="2 4">SLC66</strain>
    </source>
</reference>
<organism evidence="3 5">
    <name type="scientific">Ferroacidibacillus organovorans</name>
    <dbReference type="NCBI Taxonomy" id="1765683"/>
    <lineage>
        <taxon>Bacteria</taxon>
        <taxon>Bacillati</taxon>
        <taxon>Bacillota</taxon>
        <taxon>Bacilli</taxon>
        <taxon>Bacillales</taxon>
        <taxon>Alicyclobacillaceae</taxon>
        <taxon>Ferroacidibacillus</taxon>
    </lineage>
</organism>
<evidence type="ECO:0000313" key="3">
    <source>
        <dbReference type="EMBL" id="OPG15146.1"/>
    </source>
</evidence>
<keyword evidence="1" id="KW-1133">Transmembrane helix</keyword>
<comment type="caution">
    <text evidence="3">The sequence shown here is derived from an EMBL/GenBank/DDBJ whole genome shotgun (WGS) entry which is preliminary data.</text>
</comment>
<dbReference type="Pfam" id="PF13536">
    <property type="entry name" value="EmrE"/>
    <property type="match status" value="1"/>
</dbReference>
<feature type="transmembrane region" description="Helical" evidence="1">
    <location>
        <begin position="137"/>
        <end position="157"/>
    </location>
</feature>
<feature type="transmembrane region" description="Helical" evidence="1">
    <location>
        <begin position="96"/>
        <end position="116"/>
    </location>
</feature>
<dbReference type="InterPro" id="IPR032713">
    <property type="entry name" value="EmrE"/>
</dbReference>
<feature type="transmembrane region" description="Helical" evidence="1">
    <location>
        <begin position="286"/>
        <end position="307"/>
    </location>
</feature>
<dbReference type="EMBL" id="MWPS01000043">
    <property type="protein sequence ID" value="OPG15146.1"/>
    <property type="molecule type" value="Genomic_DNA"/>
</dbReference>
<feature type="transmembrane region" description="Helical" evidence="1">
    <location>
        <begin position="70"/>
        <end position="90"/>
    </location>
</feature>
<protein>
    <recommendedName>
        <fullName evidence="6">Multidrug resistance efflux transporter family protein</fullName>
    </recommendedName>
</protein>
<feature type="transmembrane region" description="Helical" evidence="1">
    <location>
        <begin position="163"/>
        <end position="179"/>
    </location>
</feature>
<proteinExistence type="predicted"/>
<dbReference type="STRING" id="1765683.B2M26_13420"/>
<feature type="transmembrane region" description="Helical" evidence="1">
    <location>
        <begin position="199"/>
        <end position="219"/>
    </location>
</feature>
<keyword evidence="5" id="KW-1185">Reference proteome</keyword>
<dbReference type="Proteomes" id="UP000077421">
    <property type="component" value="Unassembled WGS sequence"/>
</dbReference>
<dbReference type="RefSeq" id="WP_067560838.1">
    <property type="nucleotide sequence ID" value="NZ_LSUQ01000003.1"/>
</dbReference>
<keyword evidence="1" id="KW-0812">Transmembrane</keyword>
<evidence type="ECO:0000313" key="2">
    <source>
        <dbReference type="EMBL" id="OAG95154.1"/>
    </source>
</evidence>
<evidence type="ECO:0008006" key="6">
    <source>
        <dbReference type="Google" id="ProtNLM"/>
    </source>
</evidence>
<gene>
    <name evidence="2" type="ORF">AYW79_01565</name>
    <name evidence="3" type="ORF">B2M26_13420</name>
</gene>
<dbReference type="OrthoDB" id="3457556at2"/>
<feature type="transmembrane region" description="Helical" evidence="1">
    <location>
        <begin position="31"/>
        <end position="50"/>
    </location>
</feature>
<feature type="transmembrane region" description="Helical" evidence="1">
    <location>
        <begin position="231"/>
        <end position="249"/>
    </location>
</feature>
<name>A0A162U370_9BACL</name>
<accession>A0A162U370</accession>
<sequence>MKAIGLGILASFFFAFTFVLNRWINLQGGSYLWSASLRYLFMLPLLVLLVAAKRQVRPLVDEMKSHPGTWLLWSHLGFGLFYVPLCYASVYSPAWLVAGTWQITVIVGPLLSLLTNRHKHNTLQLGVDHNTITYKEIGLSLWIVFGVAVMTFSQAGHVSMVELLRGFIPVLIASFAYPLGNRKMMMACEGRLNAYQRTLGMTIASLPLWLVLALIQWVHTGPPSGAQVAQALIVAVSSGVIATVLFFSATDSARENPKHLASVEATQAGEVFFTVLGEKWLLPGTLLTLWDSIGLCFVVLGMVLHSLSNPSKKISSP</sequence>
<evidence type="ECO:0000256" key="1">
    <source>
        <dbReference type="SAM" id="Phobius"/>
    </source>
</evidence>